<feature type="transmembrane region" description="Helical" evidence="1">
    <location>
        <begin position="216"/>
        <end position="233"/>
    </location>
</feature>
<keyword evidence="4" id="KW-1185">Reference proteome</keyword>
<dbReference type="EMBL" id="CXWC01000013">
    <property type="protein sequence ID" value="CTQ77004.1"/>
    <property type="molecule type" value="Genomic_DNA"/>
</dbReference>
<sequence>MTGLFKAAAVVAVFAVVAPANAAPLPPLNGSYAGSYETESVNTGSNLHTFWLPNLLHGASSYWQFDTAGGSFNYDGSTAKLTGTIVNNTDSTKKFGVDVNLNFTQKGGRTAKCELGGACSSLQYANQENFFEYFSYGSATLTGLGMLAGLLLDLTEAPADGKYPPQLGYGANNKNIDEFGLSTWFFWNTTGTNAALKNASGQGDINIELTPVPVPAALPLLAGGLGLMTFMGWRRRKMQS</sequence>
<evidence type="ECO:0000256" key="1">
    <source>
        <dbReference type="SAM" id="Phobius"/>
    </source>
</evidence>
<dbReference type="AlphaFoldDB" id="A0A0M6ZAQ7"/>
<proteinExistence type="predicted"/>
<keyword evidence="1" id="KW-0812">Transmembrane</keyword>
<dbReference type="RefSeq" id="WP_055117526.1">
    <property type="nucleotide sequence ID" value="NZ_CANKXR010000004.1"/>
</dbReference>
<keyword evidence="1" id="KW-0472">Membrane</keyword>
<dbReference type="GeneID" id="97672238"/>
<name>A0A0M6ZAQ7_9HYPH</name>
<reference evidence="4" key="1">
    <citation type="submission" date="2015-07" db="EMBL/GenBank/DDBJ databases">
        <authorList>
            <person name="Rodrigo-Torres Lidia"/>
            <person name="Arahal R.David."/>
        </authorList>
    </citation>
    <scope>NUCLEOTIDE SEQUENCE [LARGE SCALE GENOMIC DNA]</scope>
    <source>
        <strain evidence="4">CECT 5096</strain>
    </source>
</reference>
<gene>
    <name evidence="3" type="ORF">LA5096_04968</name>
</gene>
<dbReference type="STRING" id="311410.LA5095_03686"/>
<feature type="chain" id="PRO_5009787720" description="VPLPA-CTERM protein sorting domain-containing protein" evidence="2">
    <location>
        <begin position="23"/>
        <end position="240"/>
    </location>
</feature>
<evidence type="ECO:0000256" key="2">
    <source>
        <dbReference type="SAM" id="SignalP"/>
    </source>
</evidence>
<dbReference type="Proteomes" id="UP000049983">
    <property type="component" value="Unassembled WGS sequence"/>
</dbReference>
<protein>
    <recommendedName>
        <fullName evidence="5">VPLPA-CTERM protein sorting domain-containing protein</fullName>
    </recommendedName>
</protein>
<keyword evidence="1" id="KW-1133">Transmembrane helix</keyword>
<organism evidence="3 4">
    <name type="scientific">Roseibium album</name>
    <dbReference type="NCBI Taxonomy" id="311410"/>
    <lineage>
        <taxon>Bacteria</taxon>
        <taxon>Pseudomonadati</taxon>
        <taxon>Pseudomonadota</taxon>
        <taxon>Alphaproteobacteria</taxon>
        <taxon>Hyphomicrobiales</taxon>
        <taxon>Stappiaceae</taxon>
        <taxon>Roseibium</taxon>
    </lineage>
</organism>
<evidence type="ECO:0000313" key="3">
    <source>
        <dbReference type="EMBL" id="CTQ77004.1"/>
    </source>
</evidence>
<feature type="signal peptide" evidence="2">
    <location>
        <begin position="1"/>
        <end position="22"/>
    </location>
</feature>
<evidence type="ECO:0000313" key="4">
    <source>
        <dbReference type="Proteomes" id="UP000049983"/>
    </source>
</evidence>
<accession>A0A0M6ZAQ7</accession>
<evidence type="ECO:0008006" key="5">
    <source>
        <dbReference type="Google" id="ProtNLM"/>
    </source>
</evidence>
<keyword evidence="2" id="KW-0732">Signal</keyword>